<dbReference type="Proteomes" id="UP000824782">
    <property type="component" value="Unassembled WGS sequence"/>
</dbReference>
<evidence type="ECO:0000256" key="1">
    <source>
        <dbReference type="SAM" id="Phobius"/>
    </source>
</evidence>
<comment type="caution">
    <text evidence="2">The sequence shown here is derived from an EMBL/GenBank/DDBJ whole genome shotgun (WGS) entry which is preliminary data.</text>
</comment>
<proteinExistence type="predicted"/>
<accession>A0AAV6YWI8</accession>
<keyword evidence="1" id="KW-0812">Transmembrane</keyword>
<keyword evidence="1" id="KW-0472">Membrane</keyword>
<sequence length="88" mass="10344">MADHTASSPRSFMSYLIWYPYAAGYCISVCCVQALFFFYVCTYLFITFEMLFIFSFVFIEVSLVILHLQVYKDCLYIAFAYGITLCLW</sequence>
<gene>
    <name evidence="2" type="ORF">GDO81_023262</name>
</gene>
<dbReference type="EMBL" id="WNYA01023717">
    <property type="protein sequence ID" value="KAG8538123.1"/>
    <property type="molecule type" value="Genomic_DNA"/>
</dbReference>
<dbReference type="AlphaFoldDB" id="A0AAV6YWI8"/>
<feature type="transmembrane region" description="Helical" evidence="1">
    <location>
        <begin position="52"/>
        <end position="71"/>
    </location>
</feature>
<organism evidence="2 3">
    <name type="scientific">Engystomops pustulosus</name>
    <name type="common">Tungara frog</name>
    <name type="synonym">Physalaemus pustulosus</name>
    <dbReference type="NCBI Taxonomy" id="76066"/>
    <lineage>
        <taxon>Eukaryota</taxon>
        <taxon>Metazoa</taxon>
        <taxon>Chordata</taxon>
        <taxon>Craniata</taxon>
        <taxon>Vertebrata</taxon>
        <taxon>Euteleostomi</taxon>
        <taxon>Amphibia</taxon>
        <taxon>Batrachia</taxon>
        <taxon>Anura</taxon>
        <taxon>Neobatrachia</taxon>
        <taxon>Hyloidea</taxon>
        <taxon>Leptodactylidae</taxon>
        <taxon>Leiuperinae</taxon>
        <taxon>Engystomops</taxon>
    </lineage>
</organism>
<evidence type="ECO:0000313" key="3">
    <source>
        <dbReference type="Proteomes" id="UP000824782"/>
    </source>
</evidence>
<name>A0AAV6YWI8_ENGPU</name>
<reference evidence="2" key="1">
    <citation type="thesis" date="2020" institute="ProQuest LLC" country="789 East Eisenhower Parkway, Ann Arbor, MI, USA">
        <title>Comparative Genomics and Chromosome Evolution.</title>
        <authorList>
            <person name="Mudd A.B."/>
        </authorList>
    </citation>
    <scope>NUCLEOTIDE SEQUENCE</scope>
    <source>
        <strain evidence="2">237g6f4</strain>
        <tissue evidence="2">Blood</tissue>
    </source>
</reference>
<keyword evidence="3" id="KW-1185">Reference proteome</keyword>
<evidence type="ECO:0000313" key="2">
    <source>
        <dbReference type="EMBL" id="KAG8538123.1"/>
    </source>
</evidence>
<protein>
    <submittedName>
        <fullName evidence="2">Uncharacterized protein</fullName>
    </submittedName>
</protein>
<keyword evidence="1" id="KW-1133">Transmembrane helix</keyword>
<feature type="transmembrane region" description="Helical" evidence="1">
    <location>
        <begin position="21"/>
        <end position="46"/>
    </location>
</feature>